<feature type="transmembrane region" description="Helical" evidence="1">
    <location>
        <begin position="281"/>
        <end position="299"/>
    </location>
</feature>
<dbReference type="RefSeq" id="WP_271926819.1">
    <property type="nucleotide sequence ID" value="NZ_JAQNDO010000001.1"/>
</dbReference>
<dbReference type="Proteomes" id="UP001221411">
    <property type="component" value="Unassembled WGS sequence"/>
</dbReference>
<evidence type="ECO:0000313" key="3">
    <source>
        <dbReference type="Proteomes" id="UP001221411"/>
    </source>
</evidence>
<reference evidence="2 3" key="1">
    <citation type="submission" date="2022-11" db="EMBL/GenBank/DDBJ databases">
        <title>Minimal conservation of predation-associated metabolite biosynthetic gene clusters underscores biosynthetic potential of Myxococcota including descriptions for ten novel species: Archangium lansinium sp. nov., Myxococcus landrumus sp. nov., Nannocystis bai.</title>
        <authorList>
            <person name="Ahearne A."/>
            <person name="Stevens C."/>
            <person name="Dowd S."/>
        </authorList>
    </citation>
    <scope>NUCLEOTIDE SEQUENCE [LARGE SCALE GENOMIC DNA]</scope>
    <source>
        <strain evidence="2 3">RJM3</strain>
    </source>
</reference>
<comment type="caution">
    <text evidence="2">The sequence shown here is derived from an EMBL/GenBank/DDBJ whole genome shotgun (WGS) entry which is preliminary data.</text>
</comment>
<protein>
    <submittedName>
        <fullName evidence="2">Tetratricopeptide repeat protein</fullName>
    </submittedName>
</protein>
<accession>A0ABT5F351</accession>
<keyword evidence="1" id="KW-0472">Membrane</keyword>
<dbReference type="Gene3D" id="1.25.40.10">
    <property type="entry name" value="Tetratricopeptide repeat domain"/>
    <property type="match status" value="1"/>
</dbReference>
<evidence type="ECO:0000256" key="1">
    <source>
        <dbReference type="SAM" id="Phobius"/>
    </source>
</evidence>
<keyword evidence="1" id="KW-0812">Transmembrane</keyword>
<dbReference type="InterPro" id="IPR011990">
    <property type="entry name" value="TPR-like_helical_dom_sf"/>
</dbReference>
<organism evidence="2 3">
    <name type="scientific">Polyangium mundeleinium</name>
    <dbReference type="NCBI Taxonomy" id="2995306"/>
    <lineage>
        <taxon>Bacteria</taxon>
        <taxon>Pseudomonadati</taxon>
        <taxon>Myxococcota</taxon>
        <taxon>Polyangia</taxon>
        <taxon>Polyangiales</taxon>
        <taxon>Polyangiaceae</taxon>
        <taxon>Polyangium</taxon>
    </lineage>
</organism>
<evidence type="ECO:0000313" key="2">
    <source>
        <dbReference type="EMBL" id="MDC0748044.1"/>
    </source>
</evidence>
<proteinExistence type="predicted"/>
<name>A0ABT5F351_9BACT</name>
<sequence>MVTSKNDRSTWEPRRLRAVGIGAALLVSLLARPAAADKTDDDAQRAEELFKEARAAIDRNDYAAACPKFEESLALVRRAGTLFNLAQCEEHEGRLVTAMRYYKEGIVVLDPGDPRLAPSKKKLAEIEPRIPFLTIKPKTELPKDTRVTIDGKEAEGVGVAVPVNPGKRTIAVLAPKRTEEKYVVEIGEAEQVELLVSAGKVIVEPPRLTPAELLSIRQRRIAAVSLLGVGALGFVAAGITGGLVVSTYNEVEKNCVSGRCATKGAYEAAQTGQTLLVVNTVAWGVGIAGAGAGAVLYLLTNKKQAEKTGPTQSLLVGPGFVGVRGSF</sequence>
<gene>
    <name evidence="2" type="ORF">POL67_42345</name>
</gene>
<keyword evidence="3" id="KW-1185">Reference proteome</keyword>
<dbReference type="EMBL" id="JAQNDO010000001">
    <property type="protein sequence ID" value="MDC0748044.1"/>
    <property type="molecule type" value="Genomic_DNA"/>
</dbReference>
<keyword evidence="1" id="KW-1133">Transmembrane helix</keyword>
<dbReference type="SUPFAM" id="SSF48452">
    <property type="entry name" value="TPR-like"/>
    <property type="match status" value="1"/>
</dbReference>